<comment type="caution">
    <text evidence="14">The sequence shown here is derived from an EMBL/GenBank/DDBJ whole genome shotgun (WGS) entry which is preliminary data.</text>
</comment>
<dbReference type="GO" id="GO:0030388">
    <property type="term" value="P:fructose 1,6-bisphosphate metabolic process"/>
    <property type="evidence" value="ECO:0007669"/>
    <property type="project" value="TreeGrafter"/>
</dbReference>
<evidence type="ECO:0000256" key="2">
    <source>
        <dbReference type="ARBA" id="ARBA00005215"/>
    </source>
</evidence>
<comment type="subunit">
    <text evidence="9">Homotetramer.</text>
</comment>
<comment type="caution">
    <text evidence="9">Lacks conserved residue(s) required for the propagation of feature annotation.</text>
</comment>
<dbReference type="GO" id="GO:0042132">
    <property type="term" value="F:fructose 1,6-bisphosphate 1-phosphatase activity"/>
    <property type="evidence" value="ECO:0007669"/>
    <property type="project" value="UniProtKB-UniRule"/>
</dbReference>
<comment type="subcellular location">
    <subcellularLocation>
        <location evidence="9">Cytoplasm</location>
    </subcellularLocation>
</comment>
<proteinExistence type="inferred from homology"/>
<evidence type="ECO:0000256" key="11">
    <source>
        <dbReference type="SAM" id="MobiDB-lite"/>
    </source>
</evidence>
<dbReference type="AlphaFoldDB" id="A0A523XVL5"/>
<dbReference type="Gene3D" id="3.40.190.80">
    <property type="match status" value="1"/>
</dbReference>
<evidence type="ECO:0000256" key="3">
    <source>
        <dbReference type="ARBA" id="ARBA00010941"/>
    </source>
</evidence>
<dbReference type="PANTHER" id="PTHR11556:SF35">
    <property type="entry name" value="SEDOHEPTULOSE-1,7-BISPHOSPHATASE, CHLOROPLASTIC"/>
    <property type="match status" value="1"/>
</dbReference>
<dbReference type="HAMAP" id="MF_01855">
    <property type="entry name" value="FBPase_class1"/>
    <property type="match status" value="1"/>
</dbReference>
<feature type="binding site" evidence="9">
    <location>
        <begin position="125"/>
        <end position="128"/>
    </location>
    <ligand>
        <name>substrate</name>
    </ligand>
</feature>
<dbReference type="Pfam" id="PF18913">
    <property type="entry name" value="FBPase_C"/>
    <property type="match status" value="1"/>
</dbReference>
<evidence type="ECO:0000256" key="1">
    <source>
        <dbReference type="ARBA" id="ARBA00001273"/>
    </source>
</evidence>
<feature type="binding site" evidence="9">
    <location>
        <position position="125"/>
    </location>
    <ligand>
        <name>Mg(2+)</name>
        <dbReference type="ChEBI" id="CHEBI:18420"/>
        <label>2</label>
    </ligand>
</feature>
<evidence type="ECO:0000256" key="7">
    <source>
        <dbReference type="ARBA" id="ARBA00022842"/>
    </source>
</evidence>
<dbReference type="PROSITE" id="PS00124">
    <property type="entry name" value="FBPASE"/>
    <property type="match status" value="1"/>
</dbReference>
<keyword evidence="4 9" id="KW-0963">Cytoplasm</keyword>
<reference evidence="14 15" key="1">
    <citation type="submission" date="2019-03" db="EMBL/GenBank/DDBJ databases">
        <title>Metabolic potential of uncultured bacteria and archaea associated with petroleum seepage in deep-sea sediments.</title>
        <authorList>
            <person name="Dong X."/>
            <person name="Hubert C."/>
        </authorList>
    </citation>
    <scope>NUCLEOTIDE SEQUENCE [LARGE SCALE GENOMIC DNA]</scope>
    <source>
        <strain evidence="14">E29_bin36</strain>
    </source>
</reference>
<evidence type="ECO:0000256" key="10">
    <source>
        <dbReference type="RuleBase" id="RU000508"/>
    </source>
</evidence>
<name>A0A523XVL5_UNCT6</name>
<dbReference type="PIRSF" id="PIRSF500210">
    <property type="entry name" value="FBPtase"/>
    <property type="match status" value="1"/>
</dbReference>
<dbReference type="Proteomes" id="UP000315534">
    <property type="component" value="Unassembled WGS sequence"/>
</dbReference>
<evidence type="ECO:0000256" key="5">
    <source>
        <dbReference type="ARBA" id="ARBA00022723"/>
    </source>
</evidence>
<dbReference type="EMBL" id="SOIP01000037">
    <property type="protein sequence ID" value="TET83316.1"/>
    <property type="molecule type" value="Genomic_DNA"/>
</dbReference>
<dbReference type="GO" id="GO:0006002">
    <property type="term" value="P:fructose 6-phosphate metabolic process"/>
    <property type="evidence" value="ECO:0007669"/>
    <property type="project" value="TreeGrafter"/>
</dbReference>
<dbReference type="PANTHER" id="PTHR11556">
    <property type="entry name" value="FRUCTOSE-1,6-BISPHOSPHATASE-RELATED"/>
    <property type="match status" value="1"/>
</dbReference>
<keyword evidence="5 9" id="KW-0479">Metal-binding</keyword>
<accession>A0A523XVL5</accession>
<dbReference type="GO" id="GO:0006094">
    <property type="term" value="P:gluconeogenesis"/>
    <property type="evidence" value="ECO:0007669"/>
    <property type="project" value="UniProtKB-UniRule"/>
</dbReference>
<feature type="region of interest" description="Disordered" evidence="11">
    <location>
        <begin position="1"/>
        <end position="22"/>
    </location>
</feature>
<feature type="compositionally biased region" description="Basic and acidic residues" evidence="11">
    <location>
        <begin position="7"/>
        <end position="22"/>
    </location>
</feature>
<evidence type="ECO:0000256" key="9">
    <source>
        <dbReference type="HAMAP-Rule" id="MF_01855"/>
    </source>
</evidence>
<feature type="binding site" evidence="9">
    <location>
        <position position="261"/>
    </location>
    <ligand>
        <name>substrate</name>
    </ligand>
</feature>
<evidence type="ECO:0000256" key="4">
    <source>
        <dbReference type="ARBA" id="ARBA00022490"/>
    </source>
</evidence>
<dbReference type="SUPFAM" id="SSF56655">
    <property type="entry name" value="Carbohydrate phosphatase"/>
    <property type="match status" value="1"/>
</dbReference>
<evidence type="ECO:0000313" key="15">
    <source>
        <dbReference type="Proteomes" id="UP000315534"/>
    </source>
</evidence>
<organism evidence="14 15">
    <name type="scientific">candidate division TA06 bacterium</name>
    <dbReference type="NCBI Taxonomy" id="2250710"/>
    <lineage>
        <taxon>Bacteria</taxon>
        <taxon>Bacteria division TA06</taxon>
    </lineage>
</organism>
<dbReference type="GO" id="GO:0005737">
    <property type="term" value="C:cytoplasm"/>
    <property type="evidence" value="ECO:0007669"/>
    <property type="project" value="UniProtKB-SubCell"/>
</dbReference>
<dbReference type="InterPro" id="IPR033391">
    <property type="entry name" value="FBPase_N"/>
</dbReference>
<evidence type="ECO:0000256" key="6">
    <source>
        <dbReference type="ARBA" id="ARBA00022801"/>
    </source>
</evidence>
<evidence type="ECO:0000259" key="13">
    <source>
        <dbReference type="Pfam" id="PF18913"/>
    </source>
</evidence>
<evidence type="ECO:0000259" key="12">
    <source>
        <dbReference type="Pfam" id="PF00316"/>
    </source>
</evidence>
<keyword evidence="6 9" id="KW-0378">Hydrolase</keyword>
<dbReference type="Gene3D" id="3.30.540.10">
    <property type="entry name" value="Fructose-1,6-Bisphosphatase, subunit A, domain 1"/>
    <property type="match status" value="1"/>
</dbReference>
<dbReference type="CDD" id="cd00354">
    <property type="entry name" value="FBPase"/>
    <property type="match status" value="1"/>
</dbReference>
<feature type="domain" description="Fructose-1-6-bisphosphatase class I N-terminal" evidence="12">
    <location>
        <begin position="41"/>
        <end position="184"/>
    </location>
</feature>
<keyword evidence="8 9" id="KW-0119">Carbohydrate metabolism</keyword>
<dbReference type="InterPro" id="IPR044015">
    <property type="entry name" value="FBPase_C_dom"/>
</dbReference>
<dbReference type="PIRSF" id="PIRSF000904">
    <property type="entry name" value="FBPtase_SBPase"/>
    <property type="match status" value="1"/>
</dbReference>
<feature type="binding site" evidence="9">
    <location>
        <position position="267"/>
    </location>
    <ligand>
        <name>Mg(2+)</name>
        <dbReference type="ChEBI" id="CHEBI:18420"/>
        <label>2</label>
    </ligand>
</feature>
<comment type="catalytic activity">
    <reaction evidence="1 9">
        <text>beta-D-fructose 1,6-bisphosphate + H2O = beta-D-fructose 6-phosphate + phosphate</text>
        <dbReference type="Rhea" id="RHEA:11064"/>
        <dbReference type="ChEBI" id="CHEBI:15377"/>
        <dbReference type="ChEBI" id="CHEBI:32966"/>
        <dbReference type="ChEBI" id="CHEBI:43474"/>
        <dbReference type="ChEBI" id="CHEBI:57634"/>
        <dbReference type="EC" id="3.1.3.11"/>
    </reaction>
</comment>
<feature type="binding site" evidence="9">
    <location>
        <position position="124"/>
    </location>
    <ligand>
        <name>Mg(2+)</name>
        <dbReference type="ChEBI" id="CHEBI:18420"/>
        <label>1</label>
    </ligand>
</feature>
<sequence>MGDEADERGAALKDTHPTCQHREGTMEKTLEEHLKGINSDVASLILRISRLVNTINSQFQFRRGKAKTKNVFGEVQLVMDKWADEFLIDEFRKWGMVRTVASEEQPDLVRLNDKGMFNITLDPLDGSSNIESNNSVGTIVGIYKEDLPTEGKNQVAAMYILYGPVTTLVYAAQNGVHEFLLTTKGFILRKENIRLPEPGKLYGIGGLRKDWLPAFRKYVEELEKQGYKLRYGGSFVGDFNQVLHYGGIFAYPALTTNPNGKLRLLFESNPMAFIVRQAGGASTDGKHSILEIEPEHIDQRTATYVGNKDLIKKLEGAL</sequence>
<evidence type="ECO:0000313" key="14">
    <source>
        <dbReference type="EMBL" id="TET83316.1"/>
    </source>
</evidence>
<feature type="domain" description="Fructose-1-6-bisphosphatase class 1 C-terminal" evidence="13">
    <location>
        <begin position="195"/>
        <end position="315"/>
    </location>
</feature>
<feature type="binding site" evidence="9">
    <location>
        <position position="231"/>
    </location>
    <ligand>
        <name>substrate</name>
    </ligand>
</feature>
<feature type="binding site" evidence="9">
    <location>
        <position position="122"/>
    </location>
    <ligand>
        <name>Mg(2+)</name>
        <dbReference type="ChEBI" id="CHEBI:18420"/>
        <label>1</label>
    </ligand>
</feature>
<keyword evidence="7 9" id="KW-0460">Magnesium</keyword>
<dbReference type="Pfam" id="PF00316">
    <property type="entry name" value="FBPase"/>
    <property type="match status" value="1"/>
</dbReference>
<comment type="pathway">
    <text evidence="2">Carbohydrate biosynthesis; Calvin cycle.</text>
</comment>
<protein>
    <recommendedName>
        <fullName evidence="9">Fructose-1,6-bisphosphatase class 1</fullName>
        <shortName evidence="9">FBPase class 1</shortName>
        <ecNumber evidence="9">3.1.3.11</ecNumber>
    </recommendedName>
    <alternativeName>
        <fullName evidence="9">D-fructose-1,6-bisphosphate 1-phosphohydrolase class 1</fullName>
    </alternativeName>
</protein>
<dbReference type="GO" id="GO:0006000">
    <property type="term" value="P:fructose metabolic process"/>
    <property type="evidence" value="ECO:0007669"/>
    <property type="project" value="TreeGrafter"/>
</dbReference>
<dbReference type="InterPro" id="IPR028343">
    <property type="entry name" value="FBPtase"/>
</dbReference>
<dbReference type="GO" id="GO:0005986">
    <property type="term" value="P:sucrose biosynthetic process"/>
    <property type="evidence" value="ECO:0007669"/>
    <property type="project" value="TreeGrafter"/>
</dbReference>
<dbReference type="EC" id="3.1.3.11" evidence="9"/>
<dbReference type="PRINTS" id="PR00115">
    <property type="entry name" value="F16BPHPHTASE"/>
</dbReference>
<dbReference type="InterPro" id="IPR000146">
    <property type="entry name" value="FBPase_class-1"/>
</dbReference>
<feature type="binding site" evidence="9">
    <location>
        <position position="103"/>
    </location>
    <ligand>
        <name>Mg(2+)</name>
        <dbReference type="ChEBI" id="CHEBI:18420"/>
        <label>1</label>
    </ligand>
</feature>
<comment type="similarity">
    <text evidence="3 9 10">Belongs to the FBPase class 1 family.</text>
</comment>
<gene>
    <name evidence="9" type="primary">fbp</name>
    <name evidence="14" type="ORF">E3J38_00675</name>
</gene>
<dbReference type="GO" id="GO:0000287">
    <property type="term" value="F:magnesium ion binding"/>
    <property type="evidence" value="ECO:0007669"/>
    <property type="project" value="UniProtKB-UniRule"/>
</dbReference>
<comment type="cofactor">
    <cofactor evidence="9">
        <name>Mg(2+)</name>
        <dbReference type="ChEBI" id="CHEBI:18420"/>
    </cofactor>
    <text evidence="9">Binds 2 magnesium ions per subunit.</text>
</comment>
<dbReference type="InterPro" id="IPR020548">
    <property type="entry name" value="Fructose_bisphosphatase_AS"/>
</dbReference>
<evidence type="ECO:0000256" key="8">
    <source>
        <dbReference type="ARBA" id="ARBA00023277"/>
    </source>
</evidence>
<feature type="binding site" evidence="9">
    <location>
        <position position="122"/>
    </location>
    <ligand>
        <name>Mg(2+)</name>
        <dbReference type="ChEBI" id="CHEBI:18420"/>
        <label>2</label>
    </ligand>
</feature>